<dbReference type="PANTHER" id="PTHR37299">
    <property type="entry name" value="TRANSCRIPTIONAL REGULATOR-RELATED"/>
    <property type="match status" value="1"/>
</dbReference>
<dbReference type="GO" id="GO:0003677">
    <property type="term" value="F:DNA binding"/>
    <property type="evidence" value="ECO:0007669"/>
    <property type="project" value="InterPro"/>
</dbReference>
<protein>
    <submittedName>
        <fullName evidence="4">LytTR family two component transcriptional regulator</fullName>
    </submittedName>
</protein>
<feature type="modified residue" description="4-aspartylphosphate" evidence="1">
    <location>
        <position position="60"/>
    </location>
</feature>
<dbReference type="InterPro" id="IPR011006">
    <property type="entry name" value="CheY-like_superfamily"/>
</dbReference>
<evidence type="ECO:0000313" key="5">
    <source>
        <dbReference type="Proteomes" id="UP000295357"/>
    </source>
</evidence>
<feature type="domain" description="HTH LytTR-type" evidence="3">
    <location>
        <begin position="171"/>
        <end position="273"/>
    </location>
</feature>
<dbReference type="PROSITE" id="PS50930">
    <property type="entry name" value="HTH_LYTTR"/>
    <property type="match status" value="1"/>
</dbReference>
<dbReference type="SMART" id="SM00850">
    <property type="entry name" value="LytTR"/>
    <property type="match status" value="1"/>
</dbReference>
<dbReference type="Gene3D" id="2.40.50.1020">
    <property type="entry name" value="LytTr DNA-binding domain"/>
    <property type="match status" value="1"/>
</dbReference>
<dbReference type="InterPro" id="IPR046947">
    <property type="entry name" value="LytR-like"/>
</dbReference>
<dbReference type="SMART" id="SM00448">
    <property type="entry name" value="REC"/>
    <property type="match status" value="1"/>
</dbReference>
<evidence type="ECO:0000256" key="1">
    <source>
        <dbReference type="PROSITE-ProRule" id="PRU00169"/>
    </source>
</evidence>
<comment type="caution">
    <text evidence="4">The sequence shown here is derived from an EMBL/GenBank/DDBJ whole genome shotgun (WGS) entry which is preliminary data.</text>
</comment>
<accession>A0A4R6MYS5</accession>
<dbReference type="PROSITE" id="PS50110">
    <property type="entry name" value="RESPONSE_REGULATORY"/>
    <property type="match status" value="1"/>
</dbReference>
<name>A0A4R6MYS5_9BURK</name>
<feature type="domain" description="Response regulatory" evidence="2">
    <location>
        <begin position="8"/>
        <end position="120"/>
    </location>
</feature>
<dbReference type="Pfam" id="PF00072">
    <property type="entry name" value="Response_reg"/>
    <property type="match status" value="1"/>
</dbReference>
<dbReference type="GO" id="GO:0000156">
    <property type="term" value="F:phosphorelay response regulator activity"/>
    <property type="evidence" value="ECO:0007669"/>
    <property type="project" value="InterPro"/>
</dbReference>
<organism evidence="4 5">
    <name type="scientific">Roseateles asaccharophilus</name>
    <dbReference type="NCBI Taxonomy" id="582607"/>
    <lineage>
        <taxon>Bacteria</taxon>
        <taxon>Pseudomonadati</taxon>
        <taxon>Pseudomonadota</taxon>
        <taxon>Betaproteobacteria</taxon>
        <taxon>Burkholderiales</taxon>
        <taxon>Sphaerotilaceae</taxon>
        <taxon>Roseateles</taxon>
    </lineage>
</organism>
<dbReference type="Pfam" id="PF04397">
    <property type="entry name" value="LytTR"/>
    <property type="match status" value="1"/>
</dbReference>
<dbReference type="OrthoDB" id="236568at2"/>
<dbReference type="InterPro" id="IPR001789">
    <property type="entry name" value="Sig_transdc_resp-reg_receiver"/>
</dbReference>
<dbReference type="PANTHER" id="PTHR37299:SF1">
    <property type="entry name" value="STAGE 0 SPORULATION PROTEIN A HOMOLOG"/>
    <property type="match status" value="1"/>
</dbReference>
<dbReference type="EMBL" id="SNXE01000006">
    <property type="protein sequence ID" value="TDP07813.1"/>
    <property type="molecule type" value="Genomic_DNA"/>
</dbReference>
<gene>
    <name evidence="4" type="ORF">DFR39_10673</name>
</gene>
<proteinExistence type="predicted"/>
<keyword evidence="1" id="KW-0597">Phosphoprotein</keyword>
<dbReference type="InterPro" id="IPR007492">
    <property type="entry name" value="LytTR_DNA-bd_dom"/>
</dbReference>
<keyword evidence="5" id="KW-1185">Reference proteome</keyword>
<dbReference type="AlphaFoldDB" id="A0A4R6MYS5"/>
<dbReference type="RefSeq" id="WP_133604101.1">
    <property type="nucleotide sequence ID" value="NZ_JAUFPJ010000007.1"/>
</dbReference>
<reference evidence="4 5" key="1">
    <citation type="submission" date="2019-03" db="EMBL/GenBank/DDBJ databases">
        <title>Genomic Encyclopedia of Type Strains, Phase IV (KMG-IV): sequencing the most valuable type-strain genomes for metagenomic binning, comparative biology and taxonomic classification.</title>
        <authorList>
            <person name="Goeker M."/>
        </authorList>
    </citation>
    <scope>NUCLEOTIDE SEQUENCE [LARGE SCALE GENOMIC DNA]</scope>
    <source>
        <strain evidence="4 5">DSM 25082</strain>
    </source>
</reference>
<evidence type="ECO:0000313" key="4">
    <source>
        <dbReference type="EMBL" id="TDP07813.1"/>
    </source>
</evidence>
<dbReference type="SUPFAM" id="SSF52172">
    <property type="entry name" value="CheY-like"/>
    <property type="match status" value="1"/>
</dbReference>
<evidence type="ECO:0000259" key="2">
    <source>
        <dbReference type="PROSITE" id="PS50110"/>
    </source>
</evidence>
<dbReference type="Gene3D" id="3.40.50.2300">
    <property type="match status" value="1"/>
</dbReference>
<dbReference type="Proteomes" id="UP000295357">
    <property type="component" value="Unassembled WGS sequence"/>
</dbReference>
<sequence>MNLNVAPTALIADDEPLLRDSLERALAQAWPELRVVARARNGRETVELFEQLQPQIVFLDVHMPGLSGVEAARQLARRAQLVFVTAYEQYAVQAFEQGALDYLVKPVESARLRDTVQRLQERLASQPGGTRGGGAALEAAMEAALAQLDERLRRATAAATPPSQPAYLQWLRASVGSTLKLIPVDQVIFMRSDEKYTLVVWQEGEALIRTPIRELIEQLDPQTFAQVHRSVVVNLHAISHVTRGPNETADLHLRGRPEILPVSRSYLHLFRQM</sequence>
<evidence type="ECO:0000259" key="3">
    <source>
        <dbReference type="PROSITE" id="PS50930"/>
    </source>
</evidence>